<accession>A0ABT7TDP7</accession>
<proteinExistence type="predicted"/>
<evidence type="ECO:0000313" key="1">
    <source>
        <dbReference type="EMBL" id="MDM7887690.1"/>
    </source>
</evidence>
<protein>
    <submittedName>
        <fullName evidence="1">Uncharacterized protein</fullName>
    </submittedName>
</protein>
<gene>
    <name evidence="1" type="ORF">QUG98_04405</name>
</gene>
<comment type="caution">
    <text evidence="1">The sequence shown here is derived from an EMBL/GenBank/DDBJ whole genome shotgun (WGS) entry which is preliminary data.</text>
</comment>
<organism evidence="1 2">
    <name type="scientific">Curtobacterium subtropicum</name>
    <dbReference type="NCBI Taxonomy" id="3055138"/>
    <lineage>
        <taxon>Bacteria</taxon>
        <taxon>Bacillati</taxon>
        <taxon>Actinomycetota</taxon>
        <taxon>Actinomycetes</taxon>
        <taxon>Micrococcales</taxon>
        <taxon>Microbacteriaceae</taxon>
        <taxon>Curtobacterium</taxon>
    </lineage>
</organism>
<keyword evidence="2" id="KW-1185">Reference proteome</keyword>
<reference evidence="1 2" key="1">
    <citation type="submission" date="2023-06" db="EMBL/GenBank/DDBJ databases">
        <authorList>
            <person name="Feng G."/>
            <person name="Li J."/>
            <person name="Zhu H."/>
        </authorList>
    </citation>
    <scope>NUCLEOTIDE SEQUENCE [LARGE SCALE GENOMIC DNA]</scope>
    <source>
        <strain evidence="1 2">RHCJP20</strain>
    </source>
</reference>
<sequence length="527" mass="58722">MSLQYRLIAEDDRADVADAAARAFSVWIRDQKSFDLDVTAPGRWSPTDGVEVVHERFGDDEVGASRFVLHEESSSARWSTTLTAMRGDGTSWLWLDVEWVSESPWGQAPVVKPPRLAQYLLVDGTVHQGPVVLPPAHFVVETAEQARTVAALATQPERPSPIVLLSHDSRASAQQQQDRARFLARELTGVAPLYLLGQDASAEFNRSMPDDLSVFAGAARTYMPDRSPLAGSLGRHRVMGSRWFEVDPRSAATRLARPLVTRALAARPPELYRDRLRPMMRQHDGAEQDVELLLAQTIAAEERADTARQEAAALRFDRDFEVEEHAESQAELDSALARVRWLESELDKARVHTAGVATPEEFEVEEVESFRQLLDEARTRLPRLRLGDTDDTAVALDGWPASTVWARRTWRALRALQSFADAKANGWRGDFMMWCKSSASGGETIPSGWVSMVESETVENNAGYRAAREFPVPKEANDAERVFMCAHVKIVPGGRPAPRVHFFDSIDKDGKVHIGYIGQHLPNDQTN</sequence>
<dbReference type="EMBL" id="JAUCMM010000002">
    <property type="protein sequence ID" value="MDM7887690.1"/>
    <property type="molecule type" value="Genomic_DNA"/>
</dbReference>
<evidence type="ECO:0000313" key="2">
    <source>
        <dbReference type="Proteomes" id="UP001235720"/>
    </source>
</evidence>
<name>A0ABT7TDP7_9MICO</name>
<dbReference type="RefSeq" id="WP_289469405.1">
    <property type="nucleotide sequence ID" value="NZ_JAUCMM010000002.1"/>
</dbReference>
<dbReference type="Proteomes" id="UP001235720">
    <property type="component" value="Unassembled WGS sequence"/>
</dbReference>